<reference evidence="1 2" key="1">
    <citation type="submission" date="2024-07" db="EMBL/GenBank/DDBJ databases">
        <title>Enhanced genomic and transcriptomic resources for Trichinella pseudospiralis and T. spiralis underpin the discovery of pronounced molecular differences between stages and species.</title>
        <authorList>
            <person name="Pasi K.K."/>
            <person name="La Rosa G."/>
            <person name="Gomez-Morales M.A."/>
            <person name="Tosini F."/>
            <person name="Sumanam S."/>
            <person name="Young N.D."/>
            <person name="Chang B.C."/>
            <person name="Robin G.B."/>
        </authorList>
    </citation>
    <scope>NUCLEOTIDE SEQUENCE [LARGE SCALE GENOMIC DNA]</scope>
    <source>
        <strain evidence="1">ISS534</strain>
    </source>
</reference>
<keyword evidence="2" id="KW-1185">Reference proteome</keyword>
<comment type="caution">
    <text evidence="1">The sequence shown here is derived from an EMBL/GenBank/DDBJ whole genome shotgun (WGS) entry which is preliminary data.</text>
</comment>
<accession>A0ABR3KHG3</accession>
<organism evidence="1 2">
    <name type="scientific">Trichinella spiralis</name>
    <name type="common">Trichina worm</name>
    <dbReference type="NCBI Taxonomy" id="6334"/>
    <lineage>
        <taxon>Eukaryota</taxon>
        <taxon>Metazoa</taxon>
        <taxon>Ecdysozoa</taxon>
        <taxon>Nematoda</taxon>
        <taxon>Enoplea</taxon>
        <taxon>Dorylaimia</taxon>
        <taxon>Trichinellida</taxon>
        <taxon>Trichinellidae</taxon>
        <taxon>Trichinella</taxon>
    </lineage>
</organism>
<dbReference type="Proteomes" id="UP001558632">
    <property type="component" value="Unassembled WGS sequence"/>
</dbReference>
<protein>
    <submittedName>
        <fullName evidence="1">Xylose isomerase</fullName>
    </submittedName>
</protein>
<evidence type="ECO:0000313" key="1">
    <source>
        <dbReference type="EMBL" id="KAL1236020.1"/>
    </source>
</evidence>
<dbReference type="EMBL" id="JBEUSY010000374">
    <property type="protein sequence ID" value="KAL1236020.1"/>
    <property type="molecule type" value="Genomic_DNA"/>
</dbReference>
<evidence type="ECO:0000313" key="2">
    <source>
        <dbReference type="Proteomes" id="UP001558632"/>
    </source>
</evidence>
<sequence length="88" mass="9923">MNPSRPRWDKTGQLVTSISRNYGAGGTLARACDGGSWGNERVVRRYVMKKKSSNAEASTVVFWRAHFNAQRKAVESDRLLKLTQHVQC</sequence>
<dbReference type="GO" id="GO:0016853">
    <property type="term" value="F:isomerase activity"/>
    <property type="evidence" value="ECO:0007669"/>
    <property type="project" value="UniProtKB-KW"/>
</dbReference>
<keyword evidence="1" id="KW-0413">Isomerase</keyword>
<proteinExistence type="predicted"/>
<name>A0ABR3KHG3_TRISP</name>
<gene>
    <name evidence="1" type="ORF">TSPI_00504</name>
</gene>